<gene>
    <name evidence="1" type="ORF">PIG85_01025</name>
</gene>
<protein>
    <submittedName>
        <fullName evidence="1">Uncharacterized protein</fullName>
    </submittedName>
</protein>
<proteinExistence type="predicted"/>
<evidence type="ECO:0000313" key="1">
    <source>
        <dbReference type="EMBL" id="WCE46258.1"/>
    </source>
</evidence>
<dbReference type="RefSeq" id="WP_004806799.1">
    <property type="nucleotide sequence ID" value="NZ_CP116394.1"/>
</dbReference>
<organism evidence="1 2">
    <name type="scientific">Winkia neuii subsp. anitrata</name>
    <dbReference type="NCBI Taxonomy" id="29318"/>
    <lineage>
        <taxon>Bacteria</taxon>
        <taxon>Bacillati</taxon>
        <taxon>Actinomycetota</taxon>
        <taxon>Actinomycetes</taxon>
        <taxon>Actinomycetales</taxon>
        <taxon>Actinomycetaceae</taxon>
        <taxon>Winkia</taxon>
    </lineage>
</organism>
<sequence>MNTVGISRAVTATNWALCASQVAATVLQYGIPIAKVISWLKKARALWGGLRGIYYAIASGSAAAEIGEDAVSIIEGILGLDAVKKACFS</sequence>
<evidence type="ECO:0000313" key="2">
    <source>
        <dbReference type="Proteomes" id="UP001211044"/>
    </source>
</evidence>
<dbReference type="KEGG" id="wne:PIG85_01025"/>
<name>A0AB38XPQ6_9ACTO</name>
<dbReference type="AlphaFoldDB" id="A0AB38XPQ6"/>
<dbReference type="EMBL" id="CP116394">
    <property type="protein sequence ID" value="WCE46258.1"/>
    <property type="molecule type" value="Genomic_DNA"/>
</dbReference>
<accession>A0AB38XPQ6</accession>
<reference evidence="1" key="1">
    <citation type="submission" date="2023-01" db="EMBL/GenBank/DDBJ databases">
        <title>Comparative Genomic Analysis of the Clinically-Derived Winkia Strain NY0527 Provides Evidence into the Taxonomic Reassignment of Winkia neuii and Characterizes Their Virulence Traits.</title>
        <authorList>
            <person name="Cai X."/>
            <person name="Peng Y."/>
            <person name="Li M."/>
            <person name="Qiu Y."/>
            <person name="Wang Y."/>
            <person name="Xu L."/>
            <person name="Hou Q."/>
        </authorList>
    </citation>
    <scope>NUCLEOTIDE SEQUENCE</scope>
    <source>
        <strain evidence="1">NY0527</strain>
    </source>
</reference>
<dbReference type="Proteomes" id="UP001211044">
    <property type="component" value="Chromosome"/>
</dbReference>